<dbReference type="HOGENOM" id="CLU_2291464_0_0_1"/>
<keyword evidence="2" id="KW-1185">Reference proteome</keyword>
<sequence length="101" mass="11821">MSRIFQSRQKGDMDLTKNWVHLRRFTGDWMIKAGDRLLGHVGGFQPEGKWLHSGVECPSHVRIERQRSVFLGCSSAGFRDVNVRPHRVKQMFDQFHRELVT</sequence>
<dbReference type="AlphaFoldDB" id="E9D7M2"/>
<dbReference type="Proteomes" id="UP000002497">
    <property type="component" value="Unassembled WGS sequence"/>
</dbReference>
<organism evidence="2">
    <name type="scientific">Coccidioides posadasii (strain RMSCC 757 / Silveira)</name>
    <name type="common">Valley fever fungus</name>
    <dbReference type="NCBI Taxonomy" id="443226"/>
    <lineage>
        <taxon>Eukaryota</taxon>
        <taxon>Fungi</taxon>
        <taxon>Dikarya</taxon>
        <taxon>Ascomycota</taxon>
        <taxon>Pezizomycotina</taxon>
        <taxon>Eurotiomycetes</taxon>
        <taxon>Eurotiomycetidae</taxon>
        <taxon>Onygenales</taxon>
        <taxon>Onygenaceae</taxon>
        <taxon>Coccidioides</taxon>
    </lineage>
</organism>
<evidence type="ECO:0000313" key="2">
    <source>
        <dbReference type="Proteomes" id="UP000002497"/>
    </source>
</evidence>
<reference evidence="2" key="2">
    <citation type="submission" date="2010-03" db="EMBL/GenBank/DDBJ databases">
        <title>The genome sequence of Coccidioides posadasii strain Silveira.</title>
        <authorList>
            <consortium name="The Broad Institute Genome Sequencing Center for Infectious Disease"/>
            <person name="Neafsey D."/>
            <person name="Orbach M."/>
            <person name="Henn M.R."/>
            <person name="Cole G.T."/>
            <person name="Galgiani J."/>
            <person name="Gardner M.J."/>
            <person name="Kirkland T.N."/>
            <person name="Taylor J.W."/>
            <person name="Young S.K."/>
            <person name="Zeng Q."/>
            <person name="Koehrsen M."/>
            <person name="Alvarado L."/>
            <person name="Berlin A."/>
            <person name="Borenstein D."/>
            <person name="Chapman S.B."/>
            <person name="Chen Z."/>
            <person name="Engels R."/>
            <person name="Freedman E."/>
            <person name="Gellesch M."/>
            <person name="Goldberg J."/>
            <person name="Griggs A."/>
            <person name="Gujja S."/>
            <person name="Heilman E."/>
            <person name="Heiman D."/>
            <person name="Howarth C."/>
            <person name="Jen D."/>
            <person name="Larson L."/>
            <person name="Mehta T."/>
            <person name="Neiman D."/>
            <person name="Park D."/>
            <person name="Pearson M."/>
            <person name="Richards J."/>
            <person name="Roberts A."/>
            <person name="Saif S."/>
            <person name="Shea T."/>
            <person name="Shenoy N."/>
            <person name="Sisk P."/>
            <person name="Stolte C."/>
            <person name="Sykes S."/>
            <person name="Walk T."/>
            <person name="White J."/>
            <person name="Yandava C."/>
            <person name="Haas B."/>
            <person name="Nusbaum C."/>
            <person name="Birren B."/>
        </authorList>
    </citation>
    <scope>NUCLEOTIDE SEQUENCE [LARGE SCALE GENOMIC DNA]</scope>
    <source>
        <strain evidence="2">RMSCC 757 / Silveira</strain>
    </source>
</reference>
<gene>
    <name evidence="1" type="ORF">CPSG_05824</name>
</gene>
<protein>
    <submittedName>
        <fullName evidence="1">Predicted protein</fullName>
    </submittedName>
</protein>
<name>E9D7M2_COCPS</name>
<evidence type="ECO:0000313" key="1">
    <source>
        <dbReference type="EMBL" id="EFW17381.1"/>
    </source>
</evidence>
<proteinExistence type="predicted"/>
<dbReference type="VEuPathDB" id="FungiDB:CPSG_05824"/>
<reference evidence="2" key="1">
    <citation type="journal article" date="2010" name="Genome Res.">
        <title>Population genomic sequencing of Coccidioides fungi reveals recent hybridization and transposon control.</title>
        <authorList>
            <person name="Neafsey D.E."/>
            <person name="Barker B.M."/>
            <person name="Sharpton T.J."/>
            <person name="Stajich J.E."/>
            <person name="Park D.J."/>
            <person name="Whiston E."/>
            <person name="Hung C.-Y."/>
            <person name="McMahan C."/>
            <person name="White J."/>
            <person name="Sykes S."/>
            <person name="Heiman D."/>
            <person name="Young S."/>
            <person name="Zeng Q."/>
            <person name="Abouelleil A."/>
            <person name="Aftuck L."/>
            <person name="Bessette D."/>
            <person name="Brown A."/>
            <person name="FitzGerald M."/>
            <person name="Lui A."/>
            <person name="Macdonald J.P."/>
            <person name="Priest M."/>
            <person name="Orbach M.J."/>
            <person name="Galgiani J.N."/>
            <person name="Kirkland T.N."/>
            <person name="Cole G.T."/>
            <person name="Birren B.W."/>
            <person name="Henn M.R."/>
            <person name="Taylor J.W."/>
            <person name="Rounsley S.D."/>
        </authorList>
    </citation>
    <scope>NUCLEOTIDE SEQUENCE [LARGE SCALE GENOMIC DNA]</scope>
    <source>
        <strain evidence="2">RMSCC 757 / Silveira</strain>
    </source>
</reference>
<dbReference type="EMBL" id="GL636494">
    <property type="protein sequence ID" value="EFW17381.1"/>
    <property type="molecule type" value="Genomic_DNA"/>
</dbReference>
<accession>E9D7M2</accession>